<reference evidence="1 2" key="1">
    <citation type="submission" date="2016-10" db="EMBL/GenBank/DDBJ databases">
        <title>Silvanigrella aquatica sp. nov., isolated from a freshwater lake located in the Black Forest, Germany, description of Silvanigrellaceae fam. nov., Silvanigrellales ord. nov., reclassification of the order Bdellovibrionales in the class Oligoflexia, reclassification of the families Bacteriovoracaceae and Halobacteriovoraceae in the new order Bacteriovoracales ord. nov., and reclassification of the family Pseudobacteriovoracaceae in the order Oligoflexiales.</title>
        <authorList>
            <person name="Hahn M.W."/>
            <person name="Schmidt J."/>
            <person name="Koll U."/>
            <person name="Rohde M."/>
            <person name="Verbag S."/>
            <person name="Pitt A."/>
            <person name="Nakai R."/>
            <person name="Naganuma T."/>
            <person name="Lang E."/>
        </authorList>
    </citation>
    <scope>NUCLEOTIDE SEQUENCE [LARGE SCALE GENOMIC DNA]</scope>
    <source>
        <strain evidence="1 2">MWH-Nonnen-W8red</strain>
    </source>
</reference>
<organism evidence="1 2">
    <name type="scientific">Silvanigrella aquatica</name>
    <dbReference type="NCBI Taxonomy" id="1915309"/>
    <lineage>
        <taxon>Bacteria</taxon>
        <taxon>Pseudomonadati</taxon>
        <taxon>Bdellovibrionota</taxon>
        <taxon>Oligoflexia</taxon>
        <taxon>Silvanigrellales</taxon>
        <taxon>Silvanigrellaceae</taxon>
        <taxon>Silvanigrella</taxon>
    </lineage>
</organism>
<accession>A0A1L4D217</accession>
<protein>
    <recommendedName>
        <fullName evidence="3">Lipoprotein</fullName>
    </recommendedName>
</protein>
<gene>
    <name evidence="1" type="ORF">AXG55_10090</name>
</gene>
<name>A0A1L4D217_9BACT</name>
<proteinExistence type="predicted"/>
<dbReference type="EMBL" id="CP017834">
    <property type="protein sequence ID" value="APJ04237.1"/>
    <property type="molecule type" value="Genomic_DNA"/>
</dbReference>
<dbReference type="PROSITE" id="PS51257">
    <property type="entry name" value="PROKAR_LIPOPROTEIN"/>
    <property type="match status" value="1"/>
</dbReference>
<keyword evidence="2" id="KW-1185">Reference proteome</keyword>
<dbReference type="AlphaFoldDB" id="A0A1L4D217"/>
<evidence type="ECO:0000313" key="2">
    <source>
        <dbReference type="Proteomes" id="UP000184731"/>
    </source>
</evidence>
<evidence type="ECO:0000313" key="1">
    <source>
        <dbReference type="EMBL" id="APJ04237.1"/>
    </source>
</evidence>
<dbReference type="KEGG" id="saqi:AXG55_10090"/>
<sequence length="144" mass="16220">MKIIGLYLSFIALFFLISCSDKDRRLTEEGARVNVVNSLNRNDCKNLGTVLTDRMVRPENHTISQCDYNFCPSNSPHCVPRYHCVPIQTSQSTHSGDEPYIINDLRNQAGEKGATHLVISQDALRNWNSNIRSQIFSGVAYSCP</sequence>
<dbReference type="Proteomes" id="UP000184731">
    <property type="component" value="Chromosome"/>
</dbReference>
<evidence type="ECO:0008006" key="3">
    <source>
        <dbReference type="Google" id="ProtNLM"/>
    </source>
</evidence>
<dbReference type="RefSeq" id="WP_148697991.1">
    <property type="nucleotide sequence ID" value="NZ_CP017834.1"/>
</dbReference>